<dbReference type="InterPro" id="IPR041501">
    <property type="entry name" value="DarA_C"/>
</dbReference>
<feature type="domain" description="Defence against restriction A C-terminal" evidence="1">
    <location>
        <begin position="3"/>
        <end position="55"/>
    </location>
</feature>
<name>A0A8S5S6L6_9CAUD</name>
<sequence length="81" mass="9743">MMKKYIYGMRLRGCSIGTQPDGFEIIENTVEDKYYDLLAYDRVLTDEELKEYELDYIGVVEMKECFLWTCYGIDWKFRGIK</sequence>
<organism evidence="2">
    <name type="scientific">Myoviridae sp. ct1ba2</name>
    <dbReference type="NCBI Taxonomy" id="2827654"/>
    <lineage>
        <taxon>Viruses</taxon>
        <taxon>Duplodnaviria</taxon>
        <taxon>Heunggongvirae</taxon>
        <taxon>Uroviricota</taxon>
        <taxon>Caudoviricetes</taxon>
    </lineage>
</organism>
<evidence type="ECO:0000313" key="2">
    <source>
        <dbReference type="EMBL" id="DAF46576.1"/>
    </source>
</evidence>
<accession>A0A8S5S6L6</accession>
<proteinExistence type="predicted"/>
<evidence type="ECO:0000259" key="1">
    <source>
        <dbReference type="Pfam" id="PF18789"/>
    </source>
</evidence>
<dbReference type="EMBL" id="BK032540">
    <property type="protein sequence ID" value="DAF46576.1"/>
    <property type="molecule type" value="Genomic_DNA"/>
</dbReference>
<reference evidence="2" key="1">
    <citation type="journal article" date="2021" name="Proc. Natl. Acad. Sci. U.S.A.">
        <title>A Catalog of Tens of Thousands of Viruses from Human Metagenomes Reveals Hidden Associations with Chronic Diseases.</title>
        <authorList>
            <person name="Tisza M.J."/>
            <person name="Buck C.B."/>
        </authorList>
    </citation>
    <scope>NUCLEOTIDE SEQUENCE</scope>
    <source>
        <strain evidence="2">Ct1ba2</strain>
    </source>
</reference>
<protein>
    <submittedName>
        <fullName evidence="2">Defence against restriction A C-terminal</fullName>
    </submittedName>
</protein>
<dbReference type="Pfam" id="PF18789">
    <property type="entry name" value="DarA_C"/>
    <property type="match status" value="1"/>
</dbReference>